<evidence type="ECO:0000256" key="5">
    <source>
        <dbReference type="ARBA" id="ARBA00023043"/>
    </source>
</evidence>
<dbReference type="HOGENOM" id="CLU_321962_0_0_1"/>
<dbReference type="PROSITE" id="PS50088">
    <property type="entry name" value="ANK_REPEAT"/>
    <property type="match status" value="2"/>
</dbReference>
<dbReference type="RefSeq" id="XP_005775287.1">
    <property type="nucleotide sequence ID" value="XM_005775230.1"/>
</dbReference>
<dbReference type="GO" id="GO:0008270">
    <property type="term" value="F:zinc ion binding"/>
    <property type="evidence" value="ECO:0007669"/>
    <property type="project" value="UniProtKB-KW"/>
</dbReference>
<dbReference type="Proteomes" id="UP000013827">
    <property type="component" value="Unassembled WGS sequence"/>
</dbReference>
<dbReference type="STRING" id="2903.R1CJ16"/>
<evidence type="ECO:0000256" key="1">
    <source>
        <dbReference type="ARBA" id="ARBA00022723"/>
    </source>
</evidence>
<dbReference type="SUPFAM" id="SSF48403">
    <property type="entry name" value="Ankyrin repeat"/>
    <property type="match status" value="2"/>
</dbReference>
<evidence type="ECO:0000256" key="4">
    <source>
        <dbReference type="ARBA" id="ARBA00022833"/>
    </source>
</evidence>
<reference evidence="10" key="2">
    <citation type="submission" date="2024-10" db="UniProtKB">
        <authorList>
            <consortium name="EnsemblProtists"/>
        </authorList>
    </citation>
    <scope>IDENTIFICATION</scope>
</reference>
<keyword evidence="1" id="KW-0479">Metal-binding</keyword>
<dbReference type="PROSITE" id="PS50297">
    <property type="entry name" value="ANK_REP_REGION"/>
    <property type="match status" value="1"/>
</dbReference>
<keyword evidence="3 7" id="KW-0863">Zinc-finger</keyword>
<dbReference type="EnsemblProtists" id="EOD22858">
    <property type="protein sequence ID" value="EOD22858"/>
    <property type="gene ID" value="EMIHUDRAFT_95474"/>
</dbReference>
<dbReference type="InterPro" id="IPR002110">
    <property type="entry name" value="Ankyrin_rpt"/>
</dbReference>
<feature type="region of interest" description="Disordered" evidence="8">
    <location>
        <begin position="162"/>
        <end position="181"/>
    </location>
</feature>
<evidence type="ECO:0000259" key="9">
    <source>
        <dbReference type="PROSITE" id="PS50089"/>
    </source>
</evidence>
<evidence type="ECO:0000256" key="8">
    <source>
        <dbReference type="SAM" id="MobiDB-lite"/>
    </source>
</evidence>
<dbReference type="Gene3D" id="3.30.40.10">
    <property type="entry name" value="Zinc/RING finger domain, C3HC4 (zinc finger)"/>
    <property type="match status" value="1"/>
</dbReference>
<evidence type="ECO:0000256" key="2">
    <source>
        <dbReference type="ARBA" id="ARBA00022737"/>
    </source>
</evidence>
<sequence>MTQRWTDTADAELVRAASDADIDAIDRLLAEGSVPNGVVTMQFPMELHGRQVMAAAPVTPLGVAIRSSTGGGREAVAVERLLSAGALPLANSVGPQQLPALGFSLLLNGPRSSPRRAYDCARVLIAAGVAVEEADDENTTLLSNAAHEGATLATRLLLNARADPNRAKRNGSTPAYRAAQEGHAPAGFASLQATAAAGFAKGARVSVHGLQSRQELNGAVGRVLEVDMSKGRLNVQLRDGSVIALKGSNLQEAPPAEEQQAEGQGSVPVSREEVVEALQTVNPRTLRWLLSRGDIDPDMPVPTHLVPNATSLGQTACLLSIASLFSFGGAQGEDADNSAENAMMWDGVGPALLEALLDSGATVDGRGGAEKTPLMVAAKNGNPGYVRLLLERGASVSLRWHETGGDALMMTGMCKHDARGAACAQILLDAKADVEGVDGAGYTPLLAAAEWGRSEIVAKLIAARAELDRSPSKDNGPGDLLVSVVSNSDEAHTSDADALRAALDAGEASEEDLIDELRDMMRIAQAFQADEVCDVARMALEALCKAEEVALHPPEDALLPRGSVPVLGGRVRLQGLTSEGAPNGKLGRVLSYNNDGRRRFGVQVEGRRGALSLRPQNLVAVDIDPLPLCEHEPGTFVERLQAELKEAGLPSYEVVDWTRLAETTADPMHLMETAVLGHAFSRHKLTLFYVQRTPRNEGFFVAEREYYGRDRGGNAAAMPWLVFSGRRHGSPDGPVGGTLIPPQGRRCSTIPFMLRLVRTILSPRVECTVCLAPQDLMGSSQLPCVHLLCSDCAKKLYPLERPGLTCPTCKEHFPRHALISLEGRNFGGNTLMTSDVAFAEV</sequence>
<dbReference type="PANTHER" id="PTHR24198:SF165">
    <property type="entry name" value="ANKYRIN REPEAT-CONTAINING PROTEIN-RELATED"/>
    <property type="match status" value="1"/>
</dbReference>
<evidence type="ECO:0000256" key="7">
    <source>
        <dbReference type="PROSITE-ProRule" id="PRU00175"/>
    </source>
</evidence>
<dbReference type="KEGG" id="ehx:EMIHUDRAFT_95474"/>
<dbReference type="Gene3D" id="1.25.40.20">
    <property type="entry name" value="Ankyrin repeat-containing domain"/>
    <property type="match status" value="2"/>
</dbReference>
<dbReference type="PaxDb" id="2903-EOD22858"/>
<feature type="repeat" description="ANK" evidence="6">
    <location>
        <begin position="440"/>
        <end position="472"/>
    </location>
</feature>
<evidence type="ECO:0000313" key="11">
    <source>
        <dbReference type="Proteomes" id="UP000013827"/>
    </source>
</evidence>
<protein>
    <recommendedName>
        <fullName evidence="9">RING-type domain-containing protein</fullName>
    </recommendedName>
</protein>
<dbReference type="InterPro" id="IPR017907">
    <property type="entry name" value="Znf_RING_CS"/>
</dbReference>
<dbReference type="Pfam" id="PF00023">
    <property type="entry name" value="Ank"/>
    <property type="match status" value="1"/>
</dbReference>
<dbReference type="PROSITE" id="PS00518">
    <property type="entry name" value="ZF_RING_1"/>
    <property type="match status" value="1"/>
</dbReference>
<name>A0A0D3JH73_EMIH1</name>
<dbReference type="SUPFAM" id="SSF57850">
    <property type="entry name" value="RING/U-box"/>
    <property type="match status" value="1"/>
</dbReference>
<organism evidence="10 11">
    <name type="scientific">Emiliania huxleyi (strain CCMP1516)</name>
    <dbReference type="NCBI Taxonomy" id="280463"/>
    <lineage>
        <taxon>Eukaryota</taxon>
        <taxon>Haptista</taxon>
        <taxon>Haptophyta</taxon>
        <taxon>Prymnesiophyceae</taxon>
        <taxon>Isochrysidales</taxon>
        <taxon>Noelaerhabdaceae</taxon>
        <taxon>Emiliania</taxon>
    </lineage>
</organism>
<feature type="domain" description="RING-type" evidence="9">
    <location>
        <begin position="767"/>
        <end position="810"/>
    </location>
</feature>
<feature type="repeat" description="ANK" evidence="6">
    <location>
        <begin position="369"/>
        <end position="401"/>
    </location>
</feature>
<evidence type="ECO:0000256" key="3">
    <source>
        <dbReference type="ARBA" id="ARBA00022771"/>
    </source>
</evidence>
<proteinExistence type="predicted"/>
<dbReference type="PROSITE" id="PS50089">
    <property type="entry name" value="ZF_RING_2"/>
    <property type="match status" value="1"/>
</dbReference>
<evidence type="ECO:0000256" key="6">
    <source>
        <dbReference type="PROSITE-ProRule" id="PRU00023"/>
    </source>
</evidence>
<dbReference type="eggNOG" id="KOG0504">
    <property type="taxonomic scope" value="Eukaryota"/>
</dbReference>
<keyword evidence="2" id="KW-0677">Repeat</keyword>
<keyword evidence="11" id="KW-1185">Reference proteome</keyword>
<keyword evidence="4" id="KW-0862">Zinc</keyword>
<dbReference type="InterPro" id="IPR001841">
    <property type="entry name" value="Znf_RING"/>
</dbReference>
<dbReference type="InterPro" id="IPR013083">
    <property type="entry name" value="Znf_RING/FYVE/PHD"/>
</dbReference>
<dbReference type="SMART" id="SM00248">
    <property type="entry name" value="ANK"/>
    <property type="match status" value="3"/>
</dbReference>
<dbReference type="PANTHER" id="PTHR24198">
    <property type="entry name" value="ANKYRIN REPEAT AND PROTEIN KINASE DOMAIN-CONTAINING PROTEIN"/>
    <property type="match status" value="1"/>
</dbReference>
<reference evidence="11" key="1">
    <citation type="journal article" date="2013" name="Nature">
        <title>Pan genome of the phytoplankton Emiliania underpins its global distribution.</title>
        <authorList>
            <person name="Read B.A."/>
            <person name="Kegel J."/>
            <person name="Klute M.J."/>
            <person name="Kuo A."/>
            <person name="Lefebvre S.C."/>
            <person name="Maumus F."/>
            <person name="Mayer C."/>
            <person name="Miller J."/>
            <person name="Monier A."/>
            <person name="Salamov A."/>
            <person name="Young J."/>
            <person name="Aguilar M."/>
            <person name="Claverie J.M."/>
            <person name="Frickenhaus S."/>
            <person name="Gonzalez K."/>
            <person name="Herman E.K."/>
            <person name="Lin Y.C."/>
            <person name="Napier J."/>
            <person name="Ogata H."/>
            <person name="Sarno A.F."/>
            <person name="Shmutz J."/>
            <person name="Schroeder D."/>
            <person name="de Vargas C."/>
            <person name="Verret F."/>
            <person name="von Dassow P."/>
            <person name="Valentin K."/>
            <person name="Van de Peer Y."/>
            <person name="Wheeler G."/>
            <person name="Dacks J.B."/>
            <person name="Delwiche C.F."/>
            <person name="Dyhrman S.T."/>
            <person name="Glockner G."/>
            <person name="John U."/>
            <person name="Richards T."/>
            <person name="Worden A.Z."/>
            <person name="Zhang X."/>
            <person name="Grigoriev I.V."/>
            <person name="Allen A.E."/>
            <person name="Bidle K."/>
            <person name="Borodovsky M."/>
            <person name="Bowler C."/>
            <person name="Brownlee C."/>
            <person name="Cock J.M."/>
            <person name="Elias M."/>
            <person name="Gladyshev V.N."/>
            <person name="Groth M."/>
            <person name="Guda C."/>
            <person name="Hadaegh A."/>
            <person name="Iglesias-Rodriguez M.D."/>
            <person name="Jenkins J."/>
            <person name="Jones B.M."/>
            <person name="Lawson T."/>
            <person name="Leese F."/>
            <person name="Lindquist E."/>
            <person name="Lobanov A."/>
            <person name="Lomsadze A."/>
            <person name="Malik S.B."/>
            <person name="Marsh M.E."/>
            <person name="Mackinder L."/>
            <person name="Mock T."/>
            <person name="Mueller-Roeber B."/>
            <person name="Pagarete A."/>
            <person name="Parker M."/>
            <person name="Probert I."/>
            <person name="Quesneville H."/>
            <person name="Raines C."/>
            <person name="Rensing S.A."/>
            <person name="Riano-Pachon D.M."/>
            <person name="Richier S."/>
            <person name="Rokitta S."/>
            <person name="Shiraiwa Y."/>
            <person name="Soanes D.M."/>
            <person name="van der Giezen M."/>
            <person name="Wahlund T.M."/>
            <person name="Williams B."/>
            <person name="Wilson W."/>
            <person name="Wolfe G."/>
            <person name="Wurch L.L."/>
        </authorList>
    </citation>
    <scope>NUCLEOTIDE SEQUENCE</scope>
</reference>
<dbReference type="CDD" id="cd16449">
    <property type="entry name" value="RING-HC"/>
    <property type="match status" value="1"/>
</dbReference>
<keyword evidence="5 6" id="KW-0040">ANK repeat</keyword>
<dbReference type="GeneID" id="17268405"/>
<accession>A0A0D3JH73</accession>
<dbReference type="InterPro" id="IPR036770">
    <property type="entry name" value="Ankyrin_rpt-contain_sf"/>
</dbReference>
<dbReference type="AlphaFoldDB" id="A0A0D3JH73"/>
<evidence type="ECO:0000313" key="10">
    <source>
        <dbReference type="EnsemblProtists" id="EOD22858"/>
    </source>
</evidence>